<feature type="domain" description="GmrSD restriction endonucleases C-terminal" evidence="2">
    <location>
        <begin position="96"/>
        <end position="233"/>
    </location>
</feature>
<dbReference type="RefSeq" id="WP_033523881.1">
    <property type="nucleotide sequence ID" value="NZ_JGZC01000009.1"/>
</dbReference>
<comment type="caution">
    <text evidence="3">The sequence shown here is derived from an EMBL/GenBank/DDBJ whole genome shotgun (WGS) entry which is preliminary data.</text>
</comment>
<keyword evidence="1" id="KW-0812">Transmembrane</keyword>
<reference evidence="3 4" key="1">
    <citation type="submission" date="2014-03" db="EMBL/GenBank/DDBJ databases">
        <title>Genomics of Bifidobacteria.</title>
        <authorList>
            <person name="Ventura M."/>
            <person name="Milani C."/>
            <person name="Lugli G.A."/>
        </authorList>
    </citation>
    <scope>NUCLEOTIDE SEQUENCE [LARGE SCALE GENOMIC DNA]</scope>
    <source>
        <strain evidence="3 4">LMG 11341</strain>
    </source>
</reference>
<dbReference type="PANTHER" id="PTHR24094:SF15">
    <property type="entry name" value="AMP-DEPENDENT SYNTHETASE_LIGASE DOMAIN-CONTAINING PROTEIN-RELATED"/>
    <property type="match status" value="1"/>
</dbReference>
<dbReference type="STRING" id="78345.BMERY_1803"/>
<dbReference type="OrthoDB" id="5196645at2"/>
<keyword evidence="1" id="KW-1133">Transmembrane helix</keyword>
<evidence type="ECO:0000259" key="2">
    <source>
        <dbReference type="Pfam" id="PF07510"/>
    </source>
</evidence>
<evidence type="ECO:0000313" key="3">
    <source>
        <dbReference type="EMBL" id="KFI69427.1"/>
    </source>
</evidence>
<name>A0A087BEH7_9BIFI</name>
<keyword evidence="4" id="KW-1185">Reference proteome</keyword>
<evidence type="ECO:0000256" key="1">
    <source>
        <dbReference type="SAM" id="Phobius"/>
    </source>
</evidence>
<dbReference type="PANTHER" id="PTHR24094">
    <property type="entry name" value="SECRETED PROTEIN"/>
    <property type="match status" value="1"/>
</dbReference>
<dbReference type="InterPro" id="IPR011089">
    <property type="entry name" value="GmrSD_C"/>
</dbReference>
<protein>
    <recommendedName>
        <fullName evidence="2">GmrSD restriction endonucleases C-terminal domain-containing protein</fullName>
    </recommendedName>
</protein>
<dbReference type="eggNOG" id="COG2356">
    <property type="taxonomic scope" value="Bacteria"/>
</dbReference>
<proteinExistence type="predicted"/>
<dbReference type="Pfam" id="PF07510">
    <property type="entry name" value="GmrSD_C"/>
    <property type="match status" value="1"/>
</dbReference>
<gene>
    <name evidence="3" type="ORF">BMERY_1803</name>
</gene>
<dbReference type="EMBL" id="JGZC01000009">
    <property type="protein sequence ID" value="KFI69427.1"/>
    <property type="molecule type" value="Genomic_DNA"/>
</dbReference>
<dbReference type="AlphaFoldDB" id="A0A087BEH7"/>
<feature type="transmembrane region" description="Helical" evidence="1">
    <location>
        <begin position="21"/>
        <end position="39"/>
    </location>
</feature>
<evidence type="ECO:0000313" key="4">
    <source>
        <dbReference type="Proteomes" id="UP000029060"/>
    </source>
</evidence>
<keyword evidence="1" id="KW-0472">Membrane</keyword>
<dbReference type="Proteomes" id="UP000029060">
    <property type="component" value="Unassembled WGS sequence"/>
</dbReference>
<organism evidence="3 4">
    <name type="scientific">Bifidobacterium merycicum</name>
    <dbReference type="NCBI Taxonomy" id="78345"/>
    <lineage>
        <taxon>Bacteria</taxon>
        <taxon>Bacillati</taxon>
        <taxon>Actinomycetota</taxon>
        <taxon>Actinomycetes</taxon>
        <taxon>Bifidobacteriales</taxon>
        <taxon>Bifidobacteriaceae</taxon>
        <taxon>Bifidobacterium</taxon>
    </lineage>
</organism>
<sequence length="246" mass="26661">MSRRSHFPRRLIDTTTGWFRVLVMVVAAAIIGICAAVLLTKLSPGVAEITGEHTATGQAADVLATLEVSDEANPGGYDRDLFGFRKVDANNDGCDVREDILARDLTDVTYKYRGSCTVASGVLHDPYTGKTITFTRGVKTSSAVQIDHVVALENAWRSGAHAWDTSKRYTFANDPYNLLAVDGPTNQSKGSASAAYWLPTNSAYRCDYVARQIGVKAKYSLSVTSNEKRAILAVLHTCPAQEVPQS</sequence>
<accession>A0A087BEH7</accession>